<dbReference type="PANTHER" id="PTHR30005">
    <property type="entry name" value="EXOPOLYPHOSPHATASE"/>
    <property type="match status" value="1"/>
</dbReference>
<dbReference type="RefSeq" id="WP_191253059.1">
    <property type="nucleotide sequence ID" value="NZ_BNCI01000002.1"/>
</dbReference>
<dbReference type="InterPro" id="IPR043129">
    <property type="entry name" value="ATPase_NBD"/>
</dbReference>
<sequence>MSVFEGELKEQSPSRQNDLSERKRRSDENIIKSEKRYPAPKAGVGPAPIKYPGNKAVYSAIDLGTNNCRLLVAKPVRQGFRVIDAYSRIVRLGEGIATSGRLSNEAMDRSIEALKVCADKIAHRNVTCMRHVATEACRIADNSDEFVERVKSEAGLNIDIISAAEEARLAVMGCQSLIAPGNKHALVFDIGGGSTELIYVKVLPGRRTEILGWMSIPWGVVNLTETFQSHESTLDPAIYHEMINEVDHHLIGFETAYNISDVVRRKQIQFLGTSGTVTTLASLQLKLPRYIRSRVDGAWMDSERIKELSRKVSLMSYQERIDQPCIGKERADLVIAGCAILEAILNRWHVSSLRVADRGIREGILRGLMQVDMPPRTRQFRGSRQTKR</sequence>
<evidence type="ECO:0000259" key="2">
    <source>
        <dbReference type="Pfam" id="PF02541"/>
    </source>
</evidence>
<keyword evidence="4" id="KW-1185">Reference proteome</keyword>
<reference evidence="3" key="2">
    <citation type="submission" date="2020-09" db="EMBL/GenBank/DDBJ databases">
        <authorList>
            <person name="Sun Q."/>
            <person name="Kim S."/>
        </authorList>
    </citation>
    <scope>NUCLEOTIDE SEQUENCE</scope>
    <source>
        <strain evidence="3">KCTC 42590</strain>
    </source>
</reference>
<comment type="caution">
    <text evidence="3">The sequence shown here is derived from an EMBL/GenBank/DDBJ whole genome shotgun (WGS) entry which is preliminary data.</text>
</comment>
<reference evidence="3" key="1">
    <citation type="journal article" date="2014" name="Int. J. Syst. Evol. Microbiol.">
        <title>Complete genome sequence of Corynebacterium casei LMG S-19264T (=DSM 44701T), isolated from a smear-ripened cheese.</title>
        <authorList>
            <consortium name="US DOE Joint Genome Institute (JGI-PGF)"/>
            <person name="Walter F."/>
            <person name="Albersmeier A."/>
            <person name="Kalinowski J."/>
            <person name="Ruckert C."/>
        </authorList>
    </citation>
    <scope>NUCLEOTIDE SEQUENCE</scope>
    <source>
        <strain evidence="3">KCTC 42590</strain>
    </source>
</reference>
<dbReference type="InterPro" id="IPR003695">
    <property type="entry name" value="Ppx_GppA_N"/>
</dbReference>
<dbReference type="Pfam" id="PF02541">
    <property type="entry name" value="Ppx-GppA"/>
    <property type="match status" value="1"/>
</dbReference>
<proteinExistence type="predicted"/>
<dbReference type="InterPro" id="IPR050273">
    <property type="entry name" value="GppA/Ppx_hydrolase"/>
</dbReference>
<feature type="region of interest" description="Disordered" evidence="1">
    <location>
        <begin position="1"/>
        <end position="42"/>
    </location>
</feature>
<organism evidence="3 4">
    <name type="scientific">Kordiimonas sediminis</name>
    <dbReference type="NCBI Taxonomy" id="1735581"/>
    <lineage>
        <taxon>Bacteria</taxon>
        <taxon>Pseudomonadati</taxon>
        <taxon>Pseudomonadota</taxon>
        <taxon>Alphaproteobacteria</taxon>
        <taxon>Kordiimonadales</taxon>
        <taxon>Kordiimonadaceae</taxon>
        <taxon>Kordiimonas</taxon>
    </lineage>
</organism>
<dbReference type="GO" id="GO:0016462">
    <property type="term" value="F:pyrophosphatase activity"/>
    <property type="evidence" value="ECO:0007669"/>
    <property type="project" value="TreeGrafter"/>
</dbReference>
<dbReference type="EMBL" id="BNCI01000002">
    <property type="protein sequence ID" value="GHF27206.1"/>
    <property type="molecule type" value="Genomic_DNA"/>
</dbReference>
<protein>
    <submittedName>
        <fullName evidence="3">Exopolyphosphatase</fullName>
    </submittedName>
</protein>
<evidence type="ECO:0000256" key="1">
    <source>
        <dbReference type="SAM" id="MobiDB-lite"/>
    </source>
</evidence>
<dbReference type="AlphaFoldDB" id="A0A919AVT1"/>
<dbReference type="SUPFAM" id="SSF53067">
    <property type="entry name" value="Actin-like ATPase domain"/>
    <property type="match status" value="2"/>
</dbReference>
<evidence type="ECO:0000313" key="3">
    <source>
        <dbReference type="EMBL" id="GHF27206.1"/>
    </source>
</evidence>
<name>A0A919AVT1_9PROT</name>
<dbReference type="PANTHER" id="PTHR30005:SF0">
    <property type="entry name" value="RETROGRADE REGULATION PROTEIN 2"/>
    <property type="match status" value="1"/>
</dbReference>
<feature type="domain" description="Ppx/GppA phosphatase N-terminal" evidence="2">
    <location>
        <begin position="72"/>
        <end position="369"/>
    </location>
</feature>
<dbReference type="Gene3D" id="3.30.420.150">
    <property type="entry name" value="Exopolyphosphatase. Domain 2"/>
    <property type="match status" value="1"/>
</dbReference>
<evidence type="ECO:0000313" key="4">
    <source>
        <dbReference type="Proteomes" id="UP000630923"/>
    </source>
</evidence>
<dbReference type="Gene3D" id="3.30.420.40">
    <property type="match status" value="1"/>
</dbReference>
<dbReference type="Proteomes" id="UP000630923">
    <property type="component" value="Unassembled WGS sequence"/>
</dbReference>
<feature type="compositionally biased region" description="Basic and acidic residues" evidence="1">
    <location>
        <begin position="1"/>
        <end position="37"/>
    </location>
</feature>
<accession>A0A919AVT1</accession>
<dbReference type="CDD" id="cd24054">
    <property type="entry name" value="ASKHA_NBD_AaPPX-GppA_MtPPX2-like"/>
    <property type="match status" value="1"/>
</dbReference>
<gene>
    <name evidence="3" type="ORF">GCM10017044_22820</name>
</gene>